<keyword evidence="7" id="KW-1133">Transmembrane helix</keyword>
<keyword evidence="5" id="KW-0812">Transmembrane</keyword>
<keyword evidence="8" id="KW-0560">Oxidoreductase</keyword>
<dbReference type="InterPro" id="IPR036396">
    <property type="entry name" value="Cyt_P450_sf"/>
</dbReference>
<name>A0ABR4H719_9EURO</name>
<evidence type="ECO:0000256" key="4">
    <source>
        <dbReference type="ARBA" id="ARBA00022617"/>
    </source>
</evidence>
<accession>A0ABR4H719</accession>
<comment type="similarity">
    <text evidence="3">Belongs to the cytochrome P450 family.</text>
</comment>
<protein>
    <recommendedName>
        <fullName evidence="14">Cytochrome P450</fullName>
    </recommendedName>
</protein>
<dbReference type="InterPro" id="IPR001128">
    <property type="entry name" value="Cyt_P450"/>
</dbReference>
<evidence type="ECO:0000256" key="5">
    <source>
        <dbReference type="ARBA" id="ARBA00022692"/>
    </source>
</evidence>
<reference evidence="12 13" key="1">
    <citation type="submission" date="2024-07" db="EMBL/GenBank/DDBJ databases">
        <title>Section-level genome sequencing and comparative genomics of Aspergillus sections Usti and Cavernicolus.</title>
        <authorList>
            <consortium name="Lawrence Berkeley National Laboratory"/>
            <person name="Nybo J.L."/>
            <person name="Vesth T.C."/>
            <person name="Theobald S."/>
            <person name="Frisvad J.C."/>
            <person name="Larsen T.O."/>
            <person name="Kjaerboelling I."/>
            <person name="Rothschild-Mancinelli K."/>
            <person name="Lyhne E.K."/>
            <person name="Kogle M.E."/>
            <person name="Barry K."/>
            <person name="Clum A."/>
            <person name="Na H."/>
            <person name="Ledsgaard L."/>
            <person name="Lin J."/>
            <person name="Lipzen A."/>
            <person name="Kuo A."/>
            <person name="Riley R."/>
            <person name="Mondo S."/>
            <person name="LaButti K."/>
            <person name="Haridas S."/>
            <person name="Pangalinan J."/>
            <person name="Salamov A.A."/>
            <person name="Simmons B.A."/>
            <person name="Magnuson J.K."/>
            <person name="Chen J."/>
            <person name="Drula E."/>
            <person name="Henrissat B."/>
            <person name="Wiebenga A."/>
            <person name="Lubbers R.J."/>
            <person name="Gomes A.C."/>
            <person name="Makela M.R."/>
            <person name="Stajich J."/>
            <person name="Grigoriev I.V."/>
            <person name="Mortensen U.H."/>
            <person name="De vries R.P."/>
            <person name="Baker S.E."/>
            <person name="Andersen M.R."/>
        </authorList>
    </citation>
    <scope>NUCLEOTIDE SEQUENCE [LARGE SCALE GENOMIC DNA]</scope>
    <source>
        <strain evidence="12 13">CBS 600.67</strain>
    </source>
</reference>
<keyword evidence="10" id="KW-0503">Monooxygenase</keyword>
<dbReference type="EMBL" id="JBFXLS010000269">
    <property type="protein sequence ID" value="KAL2811219.1"/>
    <property type="molecule type" value="Genomic_DNA"/>
</dbReference>
<evidence type="ECO:0000256" key="11">
    <source>
        <dbReference type="ARBA" id="ARBA00023136"/>
    </source>
</evidence>
<keyword evidence="9" id="KW-0408">Iron</keyword>
<keyword evidence="6" id="KW-0479">Metal-binding</keyword>
<keyword evidence="11" id="KW-0472">Membrane</keyword>
<evidence type="ECO:0000256" key="10">
    <source>
        <dbReference type="ARBA" id="ARBA00023033"/>
    </source>
</evidence>
<keyword evidence="4" id="KW-0349">Heme</keyword>
<evidence type="ECO:0000256" key="3">
    <source>
        <dbReference type="ARBA" id="ARBA00010617"/>
    </source>
</evidence>
<sequence>MASALQYIEETIICAEILRLMPRFLALLLRALIKRCLRSHEAIYVTLLPVADQRCLERDTRNLGHDLPKHADCIQWIMESSSRKAPWSGKRVVHELMAIWFGSVHALTTTVTFAIHDLCLHPEYTEPLRAELEAQYIQFLKSGRGLPLLDSFIKDSSRLTLVESSILLSLSAK</sequence>
<comment type="subcellular location">
    <subcellularLocation>
        <location evidence="2">Membrane</location>
    </subcellularLocation>
</comment>
<dbReference type="Pfam" id="PF00067">
    <property type="entry name" value="p450"/>
    <property type="match status" value="1"/>
</dbReference>
<evidence type="ECO:0000313" key="13">
    <source>
        <dbReference type="Proteomes" id="UP001610335"/>
    </source>
</evidence>
<dbReference type="PANTHER" id="PTHR46206">
    <property type="entry name" value="CYTOCHROME P450"/>
    <property type="match status" value="1"/>
</dbReference>
<comment type="cofactor">
    <cofactor evidence="1">
        <name>heme</name>
        <dbReference type="ChEBI" id="CHEBI:30413"/>
    </cofactor>
</comment>
<evidence type="ECO:0000313" key="12">
    <source>
        <dbReference type="EMBL" id="KAL2811219.1"/>
    </source>
</evidence>
<evidence type="ECO:0000256" key="6">
    <source>
        <dbReference type="ARBA" id="ARBA00022723"/>
    </source>
</evidence>
<evidence type="ECO:0000256" key="1">
    <source>
        <dbReference type="ARBA" id="ARBA00001971"/>
    </source>
</evidence>
<evidence type="ECO:0008006" key="14">
    <source>
        <dbReference type="Google" id="ProtNLM"/>
    </source>
</evidence>
<evidence type="ECO:0000256" key="8">
    <source>
        <dbReference type="ARBA" id="ARBA00023002"/>
    </source>
</evidence>
<evidence type="ECO:0000256" key="2">
    <source>
        <dbReference type="ARBA" id="ARBA00004370"/>
    </source>
</evidence>
<dbReference type="PANTHER" id="PTHR46206:SF5">
    <property type="entry name" value="P450, PUTATIVE (EUROFUNG)-RELATED"/>
    <property type="match status" value="1"/>
</dbReference>
<comment type="caution">
    <text evidence="12">The sequence shown here is derived from an EMBL/GenBank/DDBJ whole genome shotgun (WGS) entry which is preliminary data.</text>
</comment>
<dbReference type="Proteomes" id="UP001610335">
    <property type="component" value="Unassembled WGS sequence"/>
</dbReference>
<organism evidence="12 13">
    <name type="scientific">Aspergillus cavernicola</name>
    <dbReference type="NCBI Taxonomy" id="176166"/>
    <lineage>
        <taxon>Eukaryota</taxon>
        <taxon>Fungi</taxon>
        <taxon>Dikarya</taxon>
        <taxon>Ascomycota</taxon>
        <taxon>Pezizomycotina</taxon>
        <taxon>Eurotiomycetes</taxon>
        <taxon>Eurotiomycetidae</taxon>
        <taxon>Eurotiales</taxon>
        <taxon>Aspergillaceae</taxon>
        <taxon>Aspergillus</taxon>
        <taxon>Aspergillus subgen. Nidulantes</taxon>
    </lineage>
</organism>
<dbReference type="SUPFAM" id="SSF48264">
    <property type="entry name" value="Cytochrome P450"/>
    <property type="match status" value="1"/>
</dbReference>
<keyword evidence="13" id="KW-1185">Reference proteome</keyword>
<dbReference type="Gene3D" id="1.10.630.10">
    <property type="entry name" value="Cytochrome P450"/>
    <property type="match status" value="1"/>
</dbReference>
<evidence type="ECO:0000256" key="7">
    <source>
        <dbReference type="ARBA" id="ARBA00022989"/>
    </source>
</evidence>
<proteinExistence type="inferred from homology"/>
<gene>
    <name evidence="12" type="ORF">BDW59DRAFT_168043</name>
</gene>
<evidence type="ECO:0000256" key="9">
    <source>
        <dbReference type="ARBA" id="ARBA00023004"/>
    </source>
</evidence>